<gene>
    <name evidence="1" type="ORF">EV657_13511</name>
</gene>
<evidence type="ECO:0000313" key="2">
    <source>
        <dbReference type="Proteomes" id="UP000295484"/>
    </source>
</evidence>
<accession>A0A4R8FEF0</accession>
<reference evidence="1 2" key="1">
    <citation type="submission" date="2019-03" db="EMBL/GenBank/DDBJ databases">
        <title>Genomic Encyclopedia of Type Strains, Phase IV (KMG-IV): sequencing the most valuable type-strain genomes for metagenomic binning, comparative biology and taxonomic classification.</title>
        <authorList>
            <person name="Goeker M."/>
        </authorList>
    </citation>
    <scope>NUCLEOTIDE SEQUENCE [LARGE SCALE GENOMIC DNA]</scope>
    <source>
        <strain evidence="1 2">JA181</strain>
    </source>
</reference>
<protein>
    <submittedName>
        <fullName evidence="1">Uncharacterized protein</fullName>
    </submittedName>
</protein>
<dbReference type="EMBL" id="SOEB01000035">
    <property type="protein sequence ID" value="TDX21875.1"/>
    <property type="molecule type" value="Genomic_DNA"/>
</dbReference>
<proteinExistence type="predicted"/>
<comment type="caution">
    <text evidence="1">The sequence shown here is derived from an EMBL/GenBank/DDBJ whole genome shotgun (WGS) entry which is preliminary data.</text>
</comment>
<dbReference type="RefSeq" id="WP_134079500.1">
    <property type="nucleotide sequence ID" value="NZ_SOEB01000035.1"/>
</dbReference>
<sequence>MNDIFARHTGGLESPAAELTPISPSDSSDLTHASRALNVATTGFVRVTTVRGTTATVFIAAGIAFPVRVTRVWATGTTADGIVALL</sequence>
<organism evidence="1 2">
    <name type="scientific">Rhodovulum visakhapatnamense</name>
    <dbReference type="NCBI Taxonomy" id="364297"/>
    <lineage>
        <taxon>Bacteria</taxon>
        <taxon>Pseudomonadati</taxon>
        <taxon>Pseudomonadota</taxon>
        <taxon>Alphaproteobacteria</taxon>
        <taxon>Rhodobacterales</taxon>
        <taxon>Paracoccaceae</taxon>
        <taxon>Rhodovulum</taxon>
    </lineage>
</organism>
<dbReference type="AlphaFoldDB" id="A0A4R8FEF0"/>
<evidence type="ECO:0000313" key="1">
    <source>
        <dbReference type="EMBL" id="TDX21875.1"/>
    </source>
</evidence>
<name>A0A4R8FEF0_9RHOB</name>
<dbReference type="Proteomes" id="UP000295484">
    <property type="component" value="Unassembled WGS sequence"/>
</dbReference>